<dbReference type="Proteomes" id="UP001515943">
    <property type="component" value="Unassembled WGS sequence"/>
</dbReference>
<keyword evidence="5" id="KW-1185">Reference proteome</keyword>
<dbReference type="Gene3D" id="3.30.70.270">
    <property type="match status" value="1"/>
</dbReference>
<dbReference type="PROSITE" id="PS50887">
    <property type="entry name" value="GGDEF"/>
    <property type="match status" value="1"/>
</dbReference>
<dbReference type="CDD" id="cd01949">
    <property type="entry name" value="GGDEF"/>
    <property type="match status" value="1"/>
</dbReference>
<evidence type="ECO:0000256" key="1">
    <source>
        <dbReference type="SAM" id="MobiDB-lite"/>
    </source>
</evidence>
<feature type="compositionally biased region" description="Basic and acidic residues" evidence="1">
    <location>
        <begin position="507"/>
        <end position="517"/>
    </location>
</feature>
<evidence type="ECO:0000256" key="2">
    <source>
        <dbReference type="SAM" id="Phobius"/>
    </source>
</evidence>
<feature type="region of interest" description="Disordered" evidence="1">
    <location>
        <begin position="422"/>
        <end position="456"/>
    </location>
</feature>
<dbReference type="NCBIfam" id="TIGR00254">
    <property type="entry name" value="GGDEF"/>
    <property type="match status" value="1"/>
</dbReference>
<feature type="compositionally biased region" description="Basic and acidic residues" evidence="1">
    <location>
        <begin position="439"/>
        <end position="456"/>
    </location>
</feature>
<protein>
    <submittedName>
        <fullName evidence="4">Diguanylate cyclase</fullName>
    </submittedName>
</protein>
<organism evidence="4 5">
    <name type="scientific">Lentzea indica</name>
    <dbReference type="NCBI Taxonomy" id="2604800"/>
    <lineage>
        <taxon>Bacteria</taxon>
        <taxon>Bacillati</taxon>
        <taxon>Actinomycetota</taxon>
        <taxon>Actinomycetes</taxon>
        <taxon>Pseudonocardiales</taxon>
        <taxon>Pseudonocardiaceae</taxon>
        <taxon>Lentzea</taxon>
    </lineage>
</organism>
<sequence>MSFWEGRATARVATAGLTAGLLVLAGLALWSSVSAQATTAHVRELNETSERWSRVLEHINVADNALRDLQVARTERTIEPLRNSVGSARGELEWLRTSGTQSDTAVAGRLLPLYDQTTDILRKVIAGEDPLQADQASLAHSSLRRQISSTIGAKRLDTTEYLRAADEKNAQLRVAQIVAFVLDAFLVGLFGMVLLGYRRKILRQAAKNEHEAHHDALTGLANRSLLARRMELAVTKARKKDEPLALLIVDLDRFKEVNDSLGHHSGDLLLRQVANRLSWAVRDTDLVARLGGDEFAVLLPGVGSAENARMVADKILSALAMPVTLEGLELEIAGSVGVALCPSDSGDGHELLRHADIAMYAAKREKSGVAVYDARLHERGAAHLTAVTELRHAIDRGELFLHYQPKALADTGAVCGVGGPGALAASDARPGPSRRVHPDRRGERSHRAADPLRDRRGVAPVPCVVRRGLGGPGVGERGRGLPAPHRVPRRRGRPDQAARVARAAADPGDHRVRDHLRPGPSRGGVARLDRARRATVHRRLRHRILVDLVPAQHAGARDEARPFIRHAHVHRRRRQRDRARPRGAGPQLRAAGRRGGRGGPGHLDRAGRGRVRRRPGLLPQRAVARRGHRCLAGRSGGRSRVGIGVPPLVEERLHELDHGGQLVRARQVRDHPDRAHRVDEPEDFLVEGAQPVPGRAAVVSGFELQAEAAQVPLDRAPGDELEVGEQRTVRAGEDVRGRRVAVDGLQLDAGEGLPELAFVADERLQDLPLLLCSGEVGRVDDVGMVFELGEGFPDEPRFR</sequence>
<accession>A0ABX1FS87</accession>
<evidence type="ECO:0000313" key="4">
    <source>
        <dbReference type="EMBL" id="NKE61366.1"/>
    </source>
</evidence>
<dbReference type="InterPro" id="IPR029787">
    <property type="entry name" value="Nucleotide_cyclase"/>
</dbReference>
<dbReference type="SUPFAM" id="SSF55073">
    <property type="entry name" value="Nucleotide cyclase"/>
    <property type="match status" value="1"/>
</dbReference>
<proteinExistence type="predicted"/>
<evidence type="ECO:0000259" key="3">
    <source>
        <dbReference type="PROSITE" id="PS50887"/>
    </source>
</evidence>
<keyword evidence="2" id="KW-1133">Transmembrane helix</keyword>
<feature type="region of interest" description="Disordered" evidence="1">
    <location>
        <begin position="469"/>
        <end position="525"/>
    </location>
</feature>
<keyword evidence="2" id="KW-0812">Transmembrane</keyword>
<evidence type="ECO:0000313" key="5">
    <source>
        <dbReference type="Proteomes" id="UP001515943"/>
    </source>
</evidence>
<dbReference type="Pfam" id="PF00990">
    <property type="entry name" value="GGDEF"/>
    <property type="match status" value="1"/>
</dbReference>
<gene>
    <name evidence="4" type="ORF">FXN61_33205</name>
</gene>
<dbReference type="InterPro" id="IPR000160">
    <property type="entry name" value="GGDEF_dom"/>
</dbReference>
<dbReference type="InterPro" id="IPR043128">
    <property type="entry name" value="Rev_trsase/Diguanyl_cyclase"/>
</dbReference>
<feature type="domain" description="GGDEF" evidence="3">
    <location>
        <begin position="242"/>
        <end position="374"/>
    </location>
</feature>
<comment type="caution">
    <text evidence="4">The sequence shown here is derived from an EMBL/GenBank/DDBJ whole genome shotgun (WGS) entry which is preliminary data.</text>
</comment>
<keyword evidence="2" id="KW-0472">Membrane</keyword>
<dbReference type="SMART" id="SM00267">
    <property type="entry name" value="GGDEF"/>
    <property type="match status" value="1"/>
</dbReference>
<dbReference type="PANTHER" id="PTHR46663">
    <property type="entry name" value="DIGUANYLATE CYCLASE DGCT-RELATED"/>
    <property type="match status" value="1"/>
</dbReference>
<name>A0ABX1FS87_9PSEU</name>
<dbReference type="InterPro" id="IPR052163">
    <property type="entry name" value="DGC-Regulatory_Protein"/>
</dbReference>
<reference evidence="4 5" key="1">
    <citation type="submission" date="2019-08" db="EMBL/GenBank/DDBJ databases">
        <title>Lentzea from Indian Himalayas.</title>
        <authorList>
            <person name="Mandal S."/>
            <person name="Mallick Gupta A."/>
            <person name="Maiti P.K."/>
            <person name="Sarkar J."/>
            <person name="Mandal S."/>
        </authorList>
    </citation>
    <scope>NUCLEOTIDE SEQUENCE [LARGE SCALE GENOMIC DNA]</scope>
    <source>
        <strain evidence="4 5">PSKA42</strain>
    </source>
</reference>
<dbReference type="PANTHER" id="PTHR46663:SF3">
    <property type="entry name" value="SLL0267 PROTEIN"/>
    <property type="match status" value="1"/>
</dbReference>
<feature type="transmembrane region" description="Helical" evidence="2">
    <location>
        <begin position="177"/>
        <end position="197"/>
    </location>
</feature>
<feature type="compositionally biased region" description="Basic residues" evidence="1">
    <location>
        <begin position="566"/>
        <end position="581"/>
    </location>
</feature>
<dbReference type="EMBL" id="VSRL01000170">
    <property type="protein sequence ID" value="NKE61366.1"/>
    <property type="molecule type" value="Genomic_DNA"/>
</dbReference>
<feature type="region of interest" description="Disordered" evidence="1">
    <location>
        <begin position="566"/>
        <end position="615"/>
    </location>
</feature>